<evidence type="ECO:0000259" key="2">
    <source>
        <dbReference type="Pfam" id="PF00078"/>
    </source>
</evidence>
<dbReference type="OrthoDB" id="416454at2759"/>
<dbReference type="CDD" id="cd01650">
    <property type="entry name" value="RT_nLTR_like"/>
    <property type="match status" value="1"/>
</dbReference>
<keyword evidence="3" id="KW-0548">Nucleotidyltransferase</keyword>
<proteinExistence type="predicted"/>
<keyword evidence="3" id="KW-0808">Transferase</keyword>
<dbReference type="Pfam" id="PF00078">
    <property type="entry name" value="RVT_1"/>
    <property type="match status" value="1"/>
</dbReference>
<protein>
    <submittedName>
        <fullName evidence="3">Rna-directed dna polymerase from mobile element jockey-like</fullName>
    </submittedName>
</protein>
<keyword evidence="4" id="KW-1185">Reference proteome</keyword>
<dbReference type="Proteomes" id="UP000233556">
    <property type="component" value="Unassembled WGS sequence"/>
</dbReference>
<keyword evidence="3" id="KW-0695">RNA-directed DNA polymerase</keyword>
<sequence>MAASVSEDFPASQVCDHSYKPGVGAMAPWSTTCCSGESGAGLSLQALDCSGDKLKVQLKRQAVERPRDNQKTLTLYAAANVTPIHKRGRKDDLGSYRPVSLTSVPGKIMAQIILSAILQHMKDTQAIRPSQHGFMKGRSCLTNLISFYDKLNHLVDEAKTVDVVYLDFSRAFDIISHNILLEKLAAHGLDGGTLHWVKNWLEGRAQRVVVLNPVGGRSQMVFPRARYWGWFSLTSLSMIWTRGSSCTLSKFTDDTKLGGSVDLLEGRKALQRDLDRLDGWAEANGMRFNKAKCQVLHLGPNNPRQCYRLGAEWLELPGRKGPGGVGQLSAEHEPAVCPGGQEVQHPPCLYQEQCGVLVDNRMTMSQQCALAAKKANGILGGIRKSVTSRSREVILPLCSALRRPHLEHWVQFWAPQFQKERELLERVAEGYKDDEGPGASHLRGEAEGLGAFQSRQ</sequence>
<reference evidence="4" key="1">
    <citation type="submission" date="2017-11" db="EMBL/GenBank/DDBJ databases">
        <authorList>
            <person name="Lima N.C."/>
            <person name="Parody-Merino A.M."/>
            <person name="Battley P.F."/>
            <person name="Fidler A.E."/>
            <person name="Prosdocimi F."/>
        </authorList>
    </citation>
    <scope>NUCLEOTIDE SEQUENCE [LARGE SCALE GENOMIC DNA]</scope>
</reference>
<reference evidence="4" key="2">
    <citation type="submission" date="2017-12" db="EMBL/GenBank/DDBJ databases">
        <title>Genome sequence of the Bar-tailed Godwit (Limosa lapponica baueri).</title>
        <authorList>
            <person name="Lima N.C.B."/>
            <person name="Parody-Merino A.M."/>
            <person name="Battley P.F."/>
            <person name="Fidler A.E."/>
            <person name="Prosdocimi F."/>
        </authorList>
    </citation>
    <scope>NUCLEOTIDE SEQUENCE [LARGE SCALE GENOMIC DNA]</scope>
</reference>
<accession>A0A2I0U6V5</accession>
<organism evidence="3 4">
    <name type="scientific">Limosa lapponica baueri</name>
    <dbReference type="NCBI Taxonomy" id="1758121"/>
    <lineage>
        <taxon>Eukaryota</taxon>
        <taxon>Metazoa</taxon>
        <taxon>Chordata</taxon>
        <taxon>Craniata</taxon>
        <taxon>Vertebrata</taxon>
        <taxon>Euteleostomi</taxon>
        <taxon>Archelosauria</taxon>
        <taxon>Archosauria</taxon>
        <taxon>Dinosauria</taxon>
        <taxon>Saurischia</taxon>
        <taxon>Theropoda</taxon>
        <taxon>Coelurosauria</taxon>
        <taxon>Aves</taxon>
        <taxon>Neognathae</taxon>
        <taxon>Neoaves</taxon>
        <taxon>Charadriiformes</taxon>
        <taxon>Scolopacidae</taxon>
        <taxon>Limosa</taxon>
    </lineage>
</organism>
<dbReference type="SUPFAM" id="SSF56672">
    <property type="entry name" value="DNA/RNA polymerases"/>
    <property type="match status" value="1"/>
</dbReference>
<dbReference type="InterPro" id="IPR043502">
    <property type="entry name" value="DNA/RNA_pol_sf"/>
</dbReference>
<feature type="region of interest" description="Disordered" evidence="1">
    <location>
        <begin position="429"/>
        <end position="456"/>
    </location>
</feature>
<dbReference type="GO" id="GO:0003964">
    <property type="term" value="F:RNA-directed DNA polymerase activity"/>
    <property type="evidence" value="ECO:0007669"/>
    <property type="project" value="UniProtKB-KW"/>
</dbReference>
<dbReference type="EMBL" id="KZ506080">
    <property type="protein sequence ID" value="PKU41752.1"/>
    <property type="molecule type" value="Genomic_DNA"/>
</dbReference>
<dbReference type="PANTHER" id="PTHR33332">
    <property type="entry name" value="REVERSE TRANSCRIPTASE DOMAIN-CONTAINING PROTEIN"/>
    <property type="match status" value="1"/>
</dbReference>
<evidence type="ECO:0000256" key="1">
    <source>
        <dbReference type="SAM" id="MobiDB-lite"/>
    </source>
</evidence>
<evidence type="ECO:0000313" key="4">
    <source>
        <dbReference type="Proteomes" id="UP000233556"/>
    </source>
</evidence>
<dbReference type="InterPro" id="IPR000477">
    <property type="entry name" value="RT_dom"/>
</dbReference>
<dbReference type="AlphaFoldDB" id="A0A2I0U6V5"/>
<evidence type="ECO:0000313" key="3">
    <source>
        <dbReference type="EMBL" id="PKU41752.1"/>
    </source>
</evidence>
<gene>
    <name evidence="3" type="ORF">llap_7940</name>
</gene>
<feature type="domain" description="Reverse transcriptase" evidence="2">
    <location>
        <begin position="88"/>
        <end position="303"/>
    </location>
</feature>
<name>A0A2I0U6V5_LIMLA</name>